<dbReference type="EMBL" id="JAABOE010000027">
    <property type="protein sequence ID" value="KAF3183282.1"/>
    <property type="molecule type" value="Genomic_DNA"/>
</dbReference>
<name>A0A6G1MJW8_ORBOL</name>
<evidence type="ECO:0000256" key="1">
    <source>
        <dbReference type="SAM" id="MobiDB-lite"/>
    </source>
</evidence>
<evidence type="ECO:0000313" key="2">
    <source>
        <dbReference type="EMBL" id="KAF3183282.1"/>
    </source>
</evidence>
<dbReference type="Proteomes" id="UP000483672">
    <property type="component" value="Unassembled WGS sequence"/>
</dbReference>
<feature type="region of interest" description="Disordered" evidence="1">
    <location>
        <begin position="1"/>
        <end position="26"/>
    </location>
</feature>
<protein>
    <submittedName>
        <fullName evidence="3">Uncharacterized protein</fullName>
    </submittedName>
</protein>
<organism evidence="3 5">
    <name type="scientific">Orbilia oligospora</name>
    <name type="common">Nematode-trapping fungus</name>
    <name type="synonym">Arthrobotrys oligospora</name>
    <dbReference type="NCBI Taxonomy" id="2813651"/>
    <lineage>
        <taxon>Eukaryota</taxon>
        <taxon>Fungi</taxon>
        <taxon>Dikarya</taxon>
        <taxon>Ascomycota</taxon>
        <taxon>Pezizomycotina</taxon>
        <taxon>Orbiliomycetes</taxon>
        <taxon>Orbiliales</taxon>
        <taxon>Orbiliaceae</taxon>
        <taxon>Orbilia</taxon>
    </lineage>
</organism>
<dbReference type="EMBL" id="WIPF01000021">
    <property type="protein sequence ID" value="KAF3226968.1"/>
    <property type="molecule type" value="Genomic_DNA"/>
</dbReference>
<proteinExistence type="predicted"/>
<reference evidence="4 5" key="1">
    <citation type="submission" date="2019-06" db="EMBL/GenBank/DDBJ databases">
        <authorList>
            <person name="Palmer J.M."/>
        </authorList>
    </citation>
    <scope>NUCLEOTIDE SEQUENCE [LARGE SCALE GENOMIC DNA]</scope>
    <source>
        <strain evidence="3 5">TWF191</strain>
        <strain evidence="2 4">TWF788</strain>
    </source>
</reference>
<dbReference type="Proteomes" id="UP000479691">
    <property type="component" value="Unassembled WGS sequence"/>
</dbReference>
<evidence type="ECO:0000313" key="3">
    <source>
        <dbReference type="EMBL" id="KAF3226968.1"/>
    </source>
</evidence>
<feature type="compositionally biased region" description="Polar residues" evidence="1">
    <location>
        <begin position="1"/>
        <end position="12"/>
    </location>
</feature>
<accession>A0A6G1MJW8</accession>
<comment type="caution">
    <text evidence="3">The sequence shown here is derived from an EMBL/GenBank/DDBJ whole genome shotgun (WGS) entry which is preliminary data.</text>
</comment>
<sequence>MAISSKAQSQMQRPGGTINRIEDAAKDTPRCDLRFLKEPWNAVPGDGVVRRSK</sequence>
<evidence type="ECO:0000313" key="4">
    <source>
        <dbReference type="Proteomes" id="UP000479691"/>
    </source>
</evidence>
<gene>
    <name evidence="3" type="ORF">TWF191_004327</name>
    <name evidence="2" type="ORF">TWF788_005670</name>
</gene>
<dbReference type="AlphaFoldDB" id="A0A6G1MJW8"/>
<evidence type="ECO:0000313" key="5">
    <source>
        <dbReference type="Proteomes" id="UP000483672"/>
    </source>
</evidence>